<dbReference type="EMBL" id="CP122537">
    <property type="protein sequence ID" value="WGH79207.1"/>
    <property type="molecule type" value="Genomic_DNA"/>
</dbReference>
<dbReference type="Proteomes" id="UP001243420">
    <property type="component" value="Chromosome"/>
</dbReference>
<protein>
    <submittedName>
        <fullName evidence="2">META domain-containing protein</fullName>
    </submittedName>
</protein>
<dbReference type="RefSeq" id="WP_279965994.1">
    <property type="nucleotide sequence ID" value="NZ_CP122537.1"/>
</dbReference>
<dbReference type="Pfam" id="PF03724">
    <property type="entry name" value="META"/>
    <property type="match status" value="1"/>
</dbReference>
<accession>A0ABY8LD14</accession>
<name>A0ABY8LD14_9RHOB</name>
<reference evidence="2 3" key="1">
    <citation type="submission" date="2023-04" db="EMBL/GenBank/DDBJ databases">
        <title>Jannaschia ovalis sp. nov., a marine bacterium isolated from sea tidal flat.</title>
        <authorList>
            <person name="Kwon D.Y."/>
            <person name="Kim J.-J."/>
        </authorList>
    </citation>
    <scope>NUCLEOTIDE SEQUENCE [LARGE SCALE GENOMIC DNA]</scope>
    <source>
        <strain evidence="2 3">GRR-S6-38</strain>
    </source>
</reference>
<feature type="domain" description="DUF306" evidence="1">
    <location>
        <begin position="27"/>
        <end position="122"/>
    </location>
</feature>
<evidence type="ECO:0000259" key="1">
    <source>
        <dbReference type="Pfam" id="PF03724"/>
    </source>
</evidence>
<proteinExistence type="predicted"/>
<evidence type="ECO:0000313" key="2">
    <source>
        <dbReference type="EMBL" id="WGH79207.1"/>
    </source>
</evidence>
<dbReference type="InterPro" id="IPR005184">
    <property type="entry name" value="DUF306_Meta_HslJ"/>
</dbReference>
<gene>
    <name evidence="2" type="ORF">P8627_02790</name>
</gene>
<sequence length="130" mass="13895">MRALALLLLLAACRGDETISGYSDRATVWRLTELDGAPFAAPATLRFPEPSLALGAGPCNVFRAAQSAPYPWLEIGPVAATRRACPALEAETRYFAALEAMTLAEASDRVLILSDAAGREMVFVAEPQEN</sequence>
<dbReference type="InterPro" id="IPR038670">
    <property type="entry name" value="HslJ-like_sf"/>
</dbReference>
<organism evidence="2 3">
    <name type="scientific">Jannaschia ovalis</name>
    <dbReference type="NCBI Taxonomy" id="3038773"/>
    <lineage>
        <taxon>Bacteria</taxon>
        <taxon>Pseudomonadati</taxon>
        <taxon>Pseudomonadota</taxon>
        <taxon>Alphaproteobacteria</taxon>
        <taxon>Rhodobacterales</taxon>
        <taxon>Roseobacteraceae</taxon>
        <taxon>Jannaschia</taxon>
    </lineage>
</organism>
<keyword evidence="3" id="KW-1185">Reference proteome</keyword>
<evidence type="ECO:0000313" key="3">
    <source>
        <dbReference type="Proteomes" id="UP001243420"/>
    </source>
</evidence>
<dbReference type="Gene3D" id="2.40.128.270">
    <property type="match status" value="1"/>
</dbReference>